<dbReference type="SMART" id="SM00239">
    <property type="entry name" value="C2"/>
    <property type="match status" value="6"/>
</dbReference>
<dbReference type="RefSeq" id="XP_057414216.1">
    <property type="nucleotide sequence ID" value="XM_057558233.1"/>
</dbReference>
<dbReference type="CDD" id="cd08374">
    <property type="entry name" value="C2F_Ferlin"/>
    <property type="match status" value="1"/>
</dbReference>
<dbReference type="CDD" id="cd04018">
    <property type="entry name" value="C2C_Ferlin"/>
    <property type="match status" value="1"/>
</dbReference>
<dbReference type="Pfam" id="PF08150">
    <property type="entry name" value="FerB"/>
    <property type="match status" value="1"/>
</dbReference>
<dbReference type="InterPro" id="IPR055072">
    <property type="entry name" value="Ferlin_DSRM"/>
</dbReference>
<dbReference type="InterPro" id="IPR037720">
    <property type="entry name" value="C2B_Ferlin"/>
</dbReference>
<keyword evidence="5" id="KW-0106">Calcium</keyword>
<feature type="compositionally biased region" description="Acidic residues" evidence="8">
    <location>
        <begin position="1312"/>
        <end position="1322"/>
    </location>
</feature>
<feature type="region of interest" description="Disordered" evidence="8">
    <location>
        <begin position="657"/>
        <end position="711"/>
    </location>
</feature>
<dbReference type="InterPro" id="IPR012968">
    <property type="entry name" value="FerIin_dom"/>
</dbReference>
<feature type="region of interest" description="Disordered" evidence="8">
    <location>
        <begin position="1340"/>
        <end position="1403"/>
    </location>
</feature>
<dbReference type="SMART" id="SM01201">
    <property type="entry name" value="FerB"/>
    <property type="match status" value="1"/>
</dbReference>
<reference evidence="12" key="1">
    <citation type="submission" date="2025-08" db="UniProtKB">
        <authorList>
            <consortium name="RefSeq"/>
        </authorList>
    </citation>
    <scope>IDENTIFICATION</scope>
</reference>
<evidence type="ECO:0000313" key="11">
    <source>
        <dbReference type="Proteomes" id="UP001652580"/>
    </source>
</evidence>
<gene>
    <name evidence="12" type="primary">OTOF</name>
</gene>
<dbReference type="InterPro" id="IPR037725">
    <property type="entry name" value="C2F_Ferlin"/>
</dbReference>
<dbReference type="CDD" id="cd04011">
    <property type="entry name" value="C2B_Ferlin"/>
    <property type="match status" value="1"/>
</dbReference>
<protein>
    <submittedName>
        <fullName evidence="12">Otoferlin isoform X2</fullName>
    </submittedName>
</protein>
<evidence type="ECO:0000256" key="2">
    <source>
        <dbReference type="ARBA" id="ARBA00022692"/>
    </source>
</evidence>
<feature type="transmembrane region" description="Helical" evidence="9">
    <location>
        <begin position="1962"/>
        <end position="1982"/>
    </location>
</feature>
<feature type="domain" description="C2" evidence="10">
    <location>
        <begin position="1712"/>
        <end position="1863"/>
    </location>
</feature>
<dbReference type="PROSITE" id="PS50004">
    <property type="entry name" value="C2"/>
    <property type="match status" value="7"/>
</dbReference>
<dbReference type="Gene3D" id="2.60.40.150">
    <property type="entry name" value="C2 domain"/>
    <property type="match status" value="6"/>
</dbReference>
<keyword evidence="7 9" id="KW-0472">Membrane</keyword>
<dbReference type="InterPro" id="IPR000008">
    <property type="entry name" value="C2_dom"/>
</dbReference>
<name>A0ABM3UIN5_BALAC</name>
<feature type="region of interest" description="Disordered" evidence="8">
    <location>
        <begin position="128"/>
        <end position="213"/>
    </location>
</feature>
<evidence type="ECO:0000256" key="4">
    <source>
        <dbReference type="ARBA" id="ARBA00022737"/>
    </source>
</evidence>
<proteinExistence type="predicted"/>
<evidence type="ECO:0000256" key="1">
    <source>
        <dbReference type="ARBA" id="ARBA00004167"/>
    </source>
</evidence>
<feature type="domain" description="C2" evidence="10">
    <location>
        <begin position="1462"/>
        <end position="1591"/>
    </location>
</feature>
<keyword evidence="3" id="KW-0479">Metal-binding</keyword>
<evidence type="ECO:0000256" key="8">
    <source>
        <dbReference type="SAM" id="MobiDB-lite"/>
    </source>
</evidence>
<dbReference type="GeneID" id="103004941"/>
<feature type="domain" description="C2" evidence="10">
    <location>
        <begin position="961"/>
        <end position="1086"/>
    </location>
</feature>
<feature type="domain" description="C2" evidence="10">
    <location>
        <begin position="415"/>
        <end position="546"/>
    </location>
</feature>
<dbReference type="InterPro" id="IPR037724">
    <property type="entry name" value="C2E_Ferlin"/>
</dbReference>
<sequence>MALLLHLKTVSELRGRGDRIAKVTFRGQSFYSRVLENCEDVADFTETFRWQVASSIDSNEMLEIQIFNYSKVFSNKLIGTFRMVLQKVVEEGHVEVTDMLIDDNNAIIQTSLCVEVRYQATDGTVGSWDDGDFLGDESLHEEEKDSQETDGLLPGSRPSSRPPGEKSFRSKGRQKTKGGRDGEHKAGRSVFSAMKLGKNRPHKEEPQRQDEPAVLEMENLDRLAIRLGDGLDPDSMSLASVTALTTNVSNKRSKPDIKMEPSAGRPMDYQVSVTVIEARQLVGLNMDPVVCVEVGDDKKFTSMKESTNCPYYNEYFVFDFHVSPDVMFDKIIKISVIHSKNLLRSGTLVGSFKMDVGTVYSQPEHQFHHKWAILSDPDDISAGLKGYVKCDVAVMGKGDNIKTPHKANETDEDDIEGNLLLPEGVPPERQWARFYVKIYRAEGLPRMNTSLMANMKKAFIGENKDLVDPYVQVFFAGQKGKTSVQKSSYEPLWNEQVVFTDLFPPLCKRMKVQIRDSDKVNDVAIGTHFIDLRKISNDGDKGFLPTLGPAWVNMYGSTRNYTLLDEHQDLNEGLGEGVSFRARLMLGLAVEILDTSNPELTSSTEVQVEQATPVSESCVGKMEEFFLFGALLEASMIDRKNGDKPITFEVTIGNYGNEVDGLSRPQRPRPRPRKEPGDEEEVDLIQKSSDDETDEGGDLPSVSSSPPMRPQITDRNYFHLPYLERKPCIYIKSWWPDQRRRLYNANIVDHIADKLEEGLNDVQEMIKTEKSYPERRLRGVLEELSCGCYRFLSLADKDQGHWSRTRLDRERLKSCMRELESMGQQAKTLRAQVKWHTVRDKLRLCQNFLHKLRFLADEPQHSVPDVFIWMMSNNKRIAYARVPSKDLLFSTVEEELGKDCAKVKTLFLKLPGKRGFGSAGWTVQAKLELYLWLGLSKQRKDFLCGLPCGFEEVRAAQGPGLHAFPPISLLYTKKQAFQLRAHMYQARSLFAADSSGLSDPFARVFFINQSQCTEVLNETLCPTWDQMLVFDNLELYGEAHELRDDPPIIVIEIYDQDTMGKADFIGRTFAKPLVKMADEAYCPPRFPPQLEYYQIYRGNATAGDLLAAFELLQIGPAGKADLPPINGPVDVDRGPIMPVPMGIRPVLSKYRIEVLFWGLRDLKRVNLAQVDRPRVDIECAGKGVQSSLIHNYKKNPNFNTLVKWFEVDLPENELLHPPLNIRVVDCRAFGRYTLVGSHAVSSLRRFIYRPPDRSAPSWNTSGEVVVNMEPEVPVKKLETVVKLDATSDAVIKVDVADEEKERKKKKKKGSSEEPEEEEPDESMLDWWSKYFASIDTMKEQLRQQEASGTDLEEKEEMDNTEGLKGPMKGKEKARAAKEERKKRTQSPGPGQGSEAPEKKKPKIDELKVYPKELESEFDSFEDWLHTFNLLRGKTGDDEDGATEEERIVGRFKGSLCVYKVPLPEDVSREAGYDPTYGMFQGIPSNDPINVLVRVYVVRATDLHPADINGKADPYIAIRLGKTDIRDKENYISKQLNPVFGKSFDIEASFPMESLLTVAVYDWDLVGTDDLIGETKIDLENRFYSKHRATCGIAQTYSTHGYNIWRDPMKPSQILTRLCKEGKVDGPHFGPPGRVKVSNRVFTGPSEIEDENGQRKPTEEHVALLALRYWEDIPRVGCRLVPEHVETRPLLNPDKPGIEQGRLELWVDMFPMDMPAPGTPLDISPRKPKKYELRVIVWNTDEVVLEDDDFFTGEKSSDIFVRGWLKGQQEDKQDTDVHYHSLTGEGNFNWRYLFPFDYLAAEEKIVISKKESMFSWDETEYKIPARLTLQIWDADHFSADDFLGAIELDLNRFPRGAKTAKQCSMEMATGELDVPLVSIFKQKRVKGWWPLLARNENDEFELTGKVEAELHLLTAEEAEKNPVGLARNEPDPLEKPNRPDTAFVWFLNPLKSIKYLICTRYKWLIIKIVLALLGLLMLALFLYSLPGYMVKKLLGA</sequence>
<dbReference type="InterPro" id="IPR037723">
    <property type="entry name" value="C2D_Ferlin"/>
</dbReference>
<evidence type="ECO:0000256" key="6">
    <source>
        <dbReference type="ARBA" id="ARBA00022989"/>
    </source>
</evidence>
<feature type="domain" description="C2" evidence="10">
    <location>
        <begin position="1"/>
        <end position="98"/>
    </location>
</feature>
<dbReference type="InterPro" id="IPR037726">
    <property type="entry name" value="C2A_Ferlin"/>
</dbReference>
<dbReference type="InterPro" id="IPR037722">
    <property type="entry name" value="C2C_Ferlin"/>
</dbReference>
<evidence type="ECO:0000256" key="3">
    <source>
        <dbReference type="ARBA" id="ARBA00022723"/>
    </source>
</evidence>
<dbReference type="Proteomes" id="UP001652580">
    <property type="component" value="Chromosome 12"/>
</dbReference>
<dbReference type="PANTHER" id="PTHR12546:SF32">
    <property type="entry name" value="OTOFERLIN"/>
    <property type="match status" value="1"/>
</dbReference>
<dbReference type="CDD" id="cd04017">
    <property type="entry name" value="C2D_Ferlin"/>
    <property type="match status" value="1"/>
</dbReference>
<evidence type="ECO:0000256" key="9">
    <source>
        <dbReference type="SAM" id="Phobius"/>
    </source>
</evidence>
<dbReference type="CDD" id="cd08373">
    <property type="entry name" value="C2A_Ferlin"/>
    <property type="match status" value="1"/>
</dbReference>
<dbReference type="CDD" id="cd04037">
    <property type="entry name" value="C2E_Ferlin"/>
    <property type="match status" value="1"/>
</dbReference>
<feature type="compositionally biased region" description="Basic and acidic residues" evidence="8">
    <location>
        <begin position="202"/>
        <end position="211"/>
    </location>
</feature>
<dbReference type="Pfam" id="PF00168">
    <property type="entry name" value="C2"/>
    <property type="match status" value="6"/>
</dbReference>
<keyword evidence="11" id="KW-1185">Reference proteome</keyword>
<keyword evidence="6 9" id="KW-1133">Transmembrane helix</keyword>
<organism evidence="11 12">
    <name type="scientific">Balaenoptera acutorostrata</name>
    <name type="common">Common minke whale</name>
    <name type="synonym">Balaena rostrata</name>
    <dbReference type="NCBI Taxonomy" id="9767"/>
    <lineage>
        <taxon>Eukaryota</taxon>
        <taxon>Metazoa</taxon>
        <taxon>Chordata</taxon>
        <taxon>Craniata</taxon>
        <taxon>Vertebrata</taxon>
        <taxon>Euteleostomi</taxon>
        <taxon>Mammalia</taxon>
        <taxon>Eutheria</taxon>
        <taxon>Laurasiatheria</taxon>
        <taxon>Artiodactyla</taxon>
        <taxon>Whippomorpha</taxon>
        <taxon>Cetacea</taxon>
        <taxon>Mysticeti</taxon>
        <taxon>Balaenopteridae</taxon>
        <taxon>Balaenoptera</taxon>
    </lineage>
</organism>
<dbReference type="Pfam" id="PF22901">
    <property type="entry name" value="dsrm_Ferlin"/>
    <property type="match status" value="1"/>
</dbReference>
<dbReference type="SMART" id="SM01202">
    <property type="entry name" value="FerI"/>
    <property type="match status" value="1"/>
</dbReference>
<feature type="domain" description="C2" evidence="10">
    <location>
        <begin position="1132"/>
        <end position="1259"/>
    </location>
</feature>
<keyword evidence="4" id="KW-0677">Repeat</keyword>
<evidence type="ECO:0000313" key="12">
    <source>
        <dbReference type="RefSeq" id="XP_057414216.1"/>
    </source>
</evidence>
<dbReference type="InterPro" id="IPR037721">
    <property type="entry name" value="Ferlin"/>
</dbReference>
<dbReference type="InterPro" id="IPR035892">
    <property type="entry name" value="C2_domain_sf"/>
</dbReference>
<feature type="region of interest" description="Disordered" evidence="8">
    <location>
        <begin position="1297"/>
        <end position="1322"/>
    </location>
</feature>
<feature type="compositionally biased region" description="Basic and acidic residues" evidence="8">
    <location>
        <begin position="137"/>
        <end position="147"/>
    </location>
</feature>
<comment type="subcellular location">
    <subcellularLocation>
        <location evidence="1">Membrane</location>
        <topology evidence="1">Single-pass membrane protein</topology>
    </subcellularLocation>
</comment>
<evidence type="ECO:0000259" key="10">
    <source>
        <dbReference type="PROSITE" id="PS50004"/>
    </source>
</evidence>
<keyword evidence="2 9" id="KW-0812">Transmembrane</keyword>
<evidence type="ECO:0000256" key="5">
    <source>
        <dbReference type="ARBA" id="ARBA00022837"/>
    </source>
</evidence>
<feature type="compositionally biased region" description="Basic and acidic residues" evidence="8">
    <location>
        <begin position="1368"/>
        <end position="1381"/>
    </location>
</feature>
<feature type="compositionally biased region" description="Acidic residues" evidence="8">
    <location>
        <begin position="1350"/>
        <end position="1359"/>
    </location>
</feature>
<dbReference type="Pfam" id="PF16165">
    <property type="entry name" value="Ferlin_C"/>
    <property type="match status" value="1"/>
</dbReference>
<dbReference type="InterPro" id="IPR012561">
    <property type="entry name" value="Ferlin_B-domain"/>
</dbReference>
<evidence type="ECO:0000256" key="7">
    <source>
        <dbReference type="ARBA" id="ARBA00023136"/>
    </source>
</evidence>
<feature type="domain" description="C2" evidence="10">
    <location>
        <begin position="251"/>
        <end position="372"/>
    </location>
</feature>
<dbReference type="SUPFAM" id="SSF49562">
    <property type="entry name" value="C2 domain (Calcium/lipid-binding domain, CaLB)"/>
    <property type="match status" value="7"/>
</dbReference>
<dbReference type="Pfam" id="PF08151">
    <property type="entry name" value="FerI"/>
    <property type="match status" value="1"/>
</dbReference>
<dbReference type="InterPro" id="IPR032362">
    <property type="entry name" value="Ferlin_C"/>
</dbReference>
<dbReference type="PANTHER" id="PTHR12546">
    <property type="entry name" value="FER-1-LIKE"/>
    <property type="match status" value="1"/>
</dbReference>
<accession>A0ABM3UIN5</accession>